<evidence type="ECO:0000313" key="3">
    <source>
        <dbReference type="EMBL" id="QTG03033.1"/>
    </source>
</evidence>
<dbReference type="Proteomes" id="UP000822331">
    <property type="component" value="Unassembled WGS sequence"/>
</dbReference>
<dbReference type="AlphaFoldDB" id="A0AAE7R6X1"/>
<evidence type="ECO:0000313" key="5">
    <source>
        <dbReference type="Proteomes" id="UP000822331"/>
    </source>
</evidence>
<keyword evidence="1" id="KW-0812">Transmembrane</keyword>
<proteinExistence type="predicted"/>
<evidence type="ECO:0000313" key="2">
    <source>
        <dbReference type="EMBL" id="NTF39398.1"/>
    </source>
</evidence>
<reference evidence="2 5" key="1">
    <citation type="journal article" date="2020" name="Science">
        <title>Unexpected conservation and global transmission of agrobacterial virulence plasmids.</title>
        <authorList>
            <person name="Weisberg A.J."/>
            <person name="Davis E.W. 2nd"/>
            <person name="Tabima J."/>
            <person name="Belcher M.S."/>
            <person name="Miller M."/>
            <person name="Kuo C.H."/>
            <person name="Loper J.E."/>
            <person name="Grunwald N.J."/>
            <person name="Putnam M.L."/>
            <person name="Chang J.H."/>
        </authorList>
    </citation>
    <scope>NUCLEOTIDE SEQUENCE [LARGE SCALE GENOMIC DNA]</scope>
    <source>
        <strain evidence="2 5">A19/93</strain>
    </source>
</reference>
<accession>A0AAE7R6X1</accession>
<evidence type="ECO:0000256" key="1">
    <source>
        <dbReference type="SAM" id="Phobius"/>
    </source>
</evidence>
<dbReference type="Proteomes" id="UP000663912">
    <property type="component" value="Chromosome 2"/>
</dbReference>
<sequence>MDLSLSQTALQALFTILSLASACSIARYPRNANAGVLLGVLVGVVLLIVTSGIVGFIAHIIPFGQIDFWLANLLNYIS</sequence>
<dbReference type="KEGG" id="arui:G6M88_21990"/>
<dbReference type="EMBL" id="CP049207">
    <property type="protein sequence ID" value="QTG03033.1"/>
    <property type="molecule type" value="Genomic_DNA"/>
</dbReference>
<keyword evidence="1" id="KW-1133">Transmembrane helix</keyword>
<protein>
    <submittedName>
        <fullName evidence="3">Uncharacterized protein</fullName>
    </submittedName>
</protein>
<keyword evidence="1" id="KW-0472">Membrane</keyword>
<name>A0AAE7R6X1_9HYPH</name>
<gene>
    <name evidence="2" type="ORF">G6L72_22085</name>
    <name evidence="3" type="ORF">G6M88_21990</name>
</gene>
<dbReference type="EMBL" id="JAAMCP010000012">
    <property type="protein sequence ID" value="NTF39398.1"/>
    <property type="molecule type" value="Genomic_DNA"/>
</dbReference>
<evidence type="ECO:0000313" key="4">
    <source>
        <dbReference type="Proteomes" id="UP000663912"/>
    </source>
</evidence>
<keyword evidence="5" id="KW-1185">Reference proteome</keyword>
<organism evidence="3 4">
    <name type="scientific">Agrobacterium rubi</name>
    <dbReference type="NCBI Taxonomy" id="28099"/>
    <lineage>
        <taxon>Bacteria</taxon>
        <taxon>Pseudomonadati</taxon>
        <taxon>Pseudomonadota</taxon>
        <taxon>Alphaproteobacteria</taxon>
        <taxon>Hyphomicrobiales</taxon>
        <taxon>Rhizobiaceae</taxon>
        <taxon>Rhizobium/Agrobacterium group</taxon>
        <taxon>Agrobacterium</taxon>
    </lineage>
</organism>
<reference evidence="3" key="2">
    <citation type="submission" date="2020-02" db="EMBL/GenBank/DDBJ databases">
        <title>Unexpected conservation and global transmission of agrobacterial virulence plasmids.</title>
        <authorList>
            <person name="Weisberg A.J."/>
            <person name="Davis E.W. II"/>
            <person name="Tabima J.R."/>
            <person name="Belcher M.S."/>
            <person name="Miller M."/>
            <person name="Kuo C.-H."/>
            <person name="Loper J.E."/>
            <person name="Grunwald N.J."/>
            <person name="Putnam M.L."/>
            <person name="Chang J.H."/>
        </authorList>
    </citation>
    <scope>NUCLEOTIDE SEQUENCE</scope>
    <source>
        <strain evidence="3">W2/73</strain>
    </source>
</reference>
<feature type="transmembrane region" description="Helical" evidence="1">
    <location>
        <begin position="38"/>
        <end position="61"/>
    </location>
</feature>